<sequence>MLDICLYISLFSCYDVDINKIIPLITHLQNFGYIDKIDDPGLLNTLVSLKLVEVRDKIYVSKNLYKYEFLVLESNIKVRIMREYYSRSEKYTFLITKNGIKELNFIYDITPVTKFRFIKLRRKNEKNIDVEIEKDNDLVQFKLIFTHPTTFGEIIEFTYYIYSKKYTHNNVEYFYILSSTFSSSLHITTSSRIKSVRGVRLVKGPFSYHFKPLDIENYSIEKKSENEILFNIKNVNYGIYGVVLEYG</sequence>
<evidence type="ECO:0000313" key="1">
    <source>
        <dbReference type="EMBL" id="BAB66624.1"/>
    </source>
</evidence>
<evidence type="ECO:0000313" key="2">
    <source>
        <dbReference type="Proteomes" id="UP000001015"/>
    </source>
</evidence>
<dbReference type="EMBL" id="BA000023">
    <property type="protein sequence ID" value="BAB66624.1"/>
    <property type="molecule type" value="Genomic_DNA"/>
</dbReference>
<organism evidence="1 2">
    <name type="scientific">Sulfurisphaera tokodaii (strain DSM 16993 / JCM 10545 / NBRC 100140 / 7)</name>
    <name type="common">Sulfolobus tokodaii</name>
    <dbReference type="NCBI Taxonomy" id="273063"/>
    <lineage>
        <taxon>Archaea</taxon>
        <taxon>Thermoproteota</taxon>
        <taxon>Thermoprotei</taxon>
        <taxon>Sulfolobales</taxon>
        <taxon>Sulfolobaceae</taxon>
        <taxon>Sulfurisphaera</taxon>
    </lineage>
</organism>
<dbReference type="STRING" id="273063.STK_15510"/>
<dbReference type="eggNOG" id="arCOG07239">
    <property type="taxonomic scope" value="Archaea"/>
</dbReference>
<dbReference type="AlphaFoldDB" id="Q970P9"/>
<name>Q970P9_SULTO</name>
<keyword evidence="2" id="KW-1185">Reference proteome</keyword>
<dbReference type="Proteomes" id="UP000001015">
    <property type="component" value="Chromosome"/>
</dbReference>
<protein>
    <submittedName>
        <fullName evidence="1">Uncharacterized protein</fullName>
    </submittedName>
</protein>
<gene>
    <name evidence="1" type="primary">ST1551</name>
    <name evidence="1" type="ordered locus">STK_15510</name>
</gene>
<dbReference type="PATRIC" id="fig|273063.9.peg.1766"/>
<dbReference type="KEGG" id="sto:STK_15510"/>
<proteinExistence type="predicted"/>
<reference evidence="2" key="1">
    <citation type="journal article" date="2001" name="DNA Res.">
        <title>Complete genome sequence of an aerobic thermoacidophilic Crenarchaeon, Sulfolobus tokodaii strain7.</title>
        <authorList>
            <person name="Kawarabayasi Y."/>
            <person name="Hino Y."/>
            <person name="Horikawa H."/>
            <person name="Jin-no K."/>
            <person name="Takahashi M."/>
            <person name="Sekine M."/>
            <person name="Baba S."/>
            <person name="Ankai A."/>
            <person name="Kosugi H."/>
            <person name="Hosoyama A."/>
            <person name="Fukui S."/>
            <person name="Nagai Y."/>
            <person name="Nishijima K."/>
            <person name="Otsuka R."/>
            <person name="Nakazawa H."/>
            <person name="Takamiya M."/>
            <person name="Kato Y."/>
            <person name="Yoshizawa T."/>
            <person name="Tanaka T."/>
            <person name="Kudoh Y."/>
            <person name="Yamazaki J."/>
            <person name="Kushida N."/>
            <person name="Oguchi A."/>
            <person name="Aoki K."/>
            <person name="Masuda S."/>
            <person name="Yanagii M."/>
            <person name="Nishimura M."/>
            <person name="Yamagishi A."/>
            <person name="Oshima T."/>
            <person name="Kikuchi H."/>
        </authorList>
    </citation>
    <scope>NUCLEOTIDE SEQUENCE [LARGE SCALE GENOMIC DNA]</scope>
    <source>
        <strain evidence="2">DSM 16993 / JCM 10545 / NBRC 100140 / 7</strain>
    </source>
</reference>
<accession>Q970P9</accession>